<dbReference type="RefSeq" id="WP_213012473.1">
    <property type="nucleotide sequence ID" value="NZ_BOQN01000128.1"/>
</dbReference>
<evidence type="ECO:0000313" key="2">
    <source>
        <dbReference type="EMBL" id="GIM96811.1"/>
    </source>
</evidence>
<keyword evidence="3" id="KW-1185">Reference proteome</keyword>
<accession>A0A920BQL2</accession>
<protein>
    <submittedName>
        <fullName evidence="2">Uncharacterized protein</fullName>
    </submittedName>
</protein>
<reference evidence="2 3" key="1">
    <citation type="submission" date="2021-03" db="EMBL/GenBank/DDBJ databases">
        <title>Whole genome shotgun sequence of Actinoplanes toevensis NBRC 105298.</title>
        <authorList>
            <person name="Komaki H."/>
            <person name="Tamura T."/>
        </authorList>
    </citation>
    <scope>NUCLEOTIDE SEQUENCE [LARGE SCALE GENOMIC DNA]</scope>
    <source>
        <strain evidence="2 3">NBRC 105298</strain>
    </source>
</reference>
<evidence type="ECO:0000256" key="1">
    <source>
        <dbReference type="SAM" id="MobiDB-lite"/>
    </source>
</evidence>
<proteinExistence type="predicted"/>
<dbReference type="EMBL" id="BOQN01000128">
    <property type="protein sequence ID" value="GIM96811.1"/>
    <property type="molecule type" value="Genomic_DNA"/>
</dbReference>
<feature type="region of interest" description="Disordered" evidence="1">
    <location>
        <begin position="143"/>
        <end position="210"/>
    </location>
</feature>
<sequence>MPVALLAGSSAAYAAVTALHGRGELVSQPLTGDLQVLDAQLEPLLVPGVASDLVLKVRNRSATNVIADRVRLLQPLLDVKPAGCLSAVSGPLLSPTGVTLLDERRVVLGPGRTETVVVPSALTLAAGAKGGCGFRVQVDIQAVKAPPTTNPPTTRPTTPPTDEPPTSDPSSWPTFPPTTVPFPDPPTGDPSSWPTVPTTPPPTVTDPISE</sequence>
<evidence type="ECO:0000313" key="3">
    <source>
        <dbReference type="Proteomes" id="UP000677082"/>
    </source>
</evidence>
<dbReference type="AlphaFoldDB" id="A0A920BQL2"/>
<organism evidence="2 3">
    <name type="scientific">Paractinoplanes toevensis</name>
    <dbReference type="NCBI Taxonomy" id="571911"/>
    <lineage>
        <taxon>Bacteria</taxon>
        <taxon>Bacillati</taxon>
        <taxon>Actinomycetota</taxon>
        <taxon>Actinomycetes</taxon>
        <taxon>Micromonosporales</taxon>
        <taxon>Micromonosporaceae</taxon>
        <taxon>Paractinoplanes</taxon>
    </lineage>
</organism>
<feature type="compositionally biased region" description="Pro residues" evidence="1">
    <location>
        <begin position="174"/>
        <end position="188"/>
    </location>
</feature>
<dbReference type="Proteomes" id="UP000677082">
    <property type="component" value="Unassembled WGS sequence"/>
</dbReference>
<gene>
    <name evidence="2" type="ORF">Ato02nite_086040</name>
</gene>
<comment type="caution">
    <text evidence="2">The sequence shown here is derived from an EMBL/GenBank/DDBJ whole genome shotgun (WGS) entry which is preliminary data.</text>
</comment>
<feature type="compositionally biased region" description="Pro residues" evidence="1">
    <location>
        <begin position="148"/>
        <end position="167"/>
    </location>
</feature>
<name>A0A920BQL2_9ACTN</name>